<feature type="region of interest" description="Disordered" evidence="2">
    <location>
        <begin position="810"/>
        <end position="848"/>
    </location>
</feature>
<evidence type="ECO:0000313" key="4">
    <source>
        <dbReference type="EMBL" id="KAK9782667.1"/>
    </source>
</evidence>
<feature type="region of interest" description="Disordered" evidence="2">
    <location>
        <begin position="661"/>
        <end position="688"/>
    </location>
</feature>
<evidence type="ECO:0000259" key="3">
    <source>
        <dbReference type="PROSITE" id="PS50102"/>
    </source>
</evidence>
<evidence type="ECO:0000256" key="2">
    <source>
        <dbReference type="SAM" id="MobiDB-lite"/>
    </source>
</evidence>
<feature type="compositionally biased region" description="Low complexity" evidence="2">
    <location>
        <begin position="672"/>
        <end position="682"/>
    </location>
</feature>
<keyword evidence="5" id="KW-1185">Reference proteome</keyword>
<dbReference type="InterPro" id="IPR035979">
    <property type="entry name" value="RBD_domain_sf"/>
</dbReference>
<dbReference type="Pfam" id="PF00076">
    <property type="entry name" value="RRM_1"/>
    <property type="match status" value="1"/>
</dbReference>
<protein>
    <submittedName>
        <fullName evidence="4">RRM domain-containing protein</fullName>
    </submittedName>
</protein>
<name>A0ABR2Y7Q9_9PEZI</name>
<feature type="region of interest" description="Disordered" evidence="2">
    <location>
        <begin position="762"/>
        <end position="782"/>
    </location>
</feature>
<feature type="region of interest" description="Disordered" evidence="2">
    <location>
        <begin position="480"/>
        <end position="562"/>
    </location>
</feature>
<dbReference type="InterPro" id="IPR010730">
    <property type="entry name" value="HET"/>
</dbReference>
<dbReference type="EMBL" id="JARVKM010000002">
    <property type="protein sequence ID" value="KAK9782667.1"/>
    <property type="molecule type" value="Genomic_DNA"/>
</dbReference>
<dbReference type="Gene3D" id="3.30.70.330">
    <property type="match status" value="2"/>
</dbReference>
<feature type="compositionally biased region" description="Acidic residues" evidence="2">
    <location>
        <begin position="538"/>
        <end position="547"/>
    </location>
</feature>
<dbReference type="Pfam" id="PF06985">
    <property type="entry name" value="HET"/>
    <property type="match status" value="1"/>
</dbReference>
<dbReference type="InterPro" id="IPR012677">
    <property type="entry name" value="Nucleotide-bd_a/b_plait_sf"/>
</dbReference>
<accession>A0ABR2Y7Q9</accession>
<evidence type="ECO:0000313" key="5">
    <source>
        <dbReference type="Proteomes" id="UP001465668"/>
    </source>
</evidence>
<dbReference type="SUPFAM" id="SSF54928">
    <property type="entry name" value="RNA-binding domain, RBD"/>
    <property type="match status" value="1"/>
</dbReference>
<dbReference type="InterPro" id="IPR000504">
    <property type="entry name" value="RRM_dom"/>
</dbReference>
<dbReference type="SMART" id="SM00360">
    <property type="entry name" value="RRM"/>
    <property type="match status" value="2"/>
</dbReference>
<reference evidence="4 5" key="1">
    <citation type="submission" date="2024-02" db="EMBL/GenBank/DDBJ databases">
        <title>First draft genome assembly of two strains of Seiridium cardinale.</title>
        <authorList>
            <person name="Emiliani G."/>
            <person name="Scali E."/>
        </authorList>
    </citation>
    <scope>NUCLEOTIDE SEQUENCE [LARGE SCALE GENOMIC DNA]</scope>
    <source>
        <strain evidence="4 5">BM-138-000479</strain>
    </source>
</reference>
<dbReference type="PROSITE" id="PS50102">
    <property type="entry name" value="RRM"/>
    <property type="match status" value="2"/>
</dbReference>
<feature type="compositionally biased region" description="Basic residues" evidence="2">
    <location>
        <begin position="519"/>
        <end position="529"/>
    </location>
</feature>
<organism evidence="4 5">
    <name type="scientific">Seiridium cardinale</name>
    <dbReference type="NCBI Taxonomy" id="138064"/>
    <lineage>
        <taxon>Eukaryota</taxon>
        <taxon>Fungi</taxon>
        <taxon>Dikarya</taxon>
        <taxon>Ascomycota</taxon>
        <taxon>Pezizomycotina</taxon>
        <taxon>Sordariomycetes</taxon>
        <taxon>Xylariomycetidae</taxon>
        <taxon>Amphisphaeriales</taxon>
        <taxon>Sporocadaceae</taxon>
        <taxon>Seiridium</taxon>
    </lineage>
</organism>
<dbReference type="PANTHER" id="PTHR33112:SF10">
    <property type="entry name" value="TOL"/>
    <property type="match status" value="1"/>
</dbReference>
<feature type="compositionally biased region" description="Low complexity" evidence="2">
    <location>
        <begin position="836"/>
        <end position="848"/>
    </location>
</feature>
<dbReference type="Proteomes" id="UP001465668">
    <property type="component" value="Unassembled WGS sequence"/>
</dbReference>
<proteinExistence type="predicted"/>
<comment type="caution">
    <text evidence="4">The sequence shown here is derived from an EMBL/GenBank/DDBJ whole genome shotgun (WGS) entry which is preliminary data.</text>
</comment>
<keyword evidence="1" id="KW-0694">RNA-binding</keyword>
<feature type="domain" description="RRM" evidence="3">
    <location>
        <begin position="567"/>
        <end position="660"/>
    </location>
</feature>
<gene>
    <name evidence="4" type="ORF">SCAR479_01010</name>
</gene>
<feature type="domain" description="RRM" evidence="3">
    <location>
        <begin position="691"/>
        <end position="804"/>
    </location>
</feature>
<dbReference type="PANTHER" id="PTHR33112">
    <property type="entry name" value="DOMAIN PROTEIN, PUTATIVE-RELATED"/>
    <property type="match status" value="1"/>
</dbReference>
<sequence>MLKLTEKNKEELQTCIDLRDLPRTFVEAIAIARRLAIPYLWIDSLCIIQDSLEDWQREASLNVVVQKVYGYSRLNIMATASSNSHQGLFRDRDPRAIAMCCVTTSWDNEDRKEAMIIDKGAWRDQILQAPLIQRGWVVQERILPPRALHFGQTQLFWECNELDACEEHPTGLPWGMQEELSKIKTLDPDAWYDFCDQKYRQEDIHDLNYKPPPCPRVYAGYDLWSRIVEYYTMTKLTYESDKLIAVSGLAQKMSQILDDEYLAGLWLRFLPSQLLWTVRDATCTNRTLNYRAPSWSWASVDGGILMPVPRDGIRHLVDLEDHSAQPVTGHNNAGMLSMAYIKLKGTLLSARIRCQDRGYFKQYNFELSNEGYLGRSRFAPDLKPSSEVPLALCLPVEMTTQESASQTIRGLILEKAEGQDRGWYRRLGYIDSERGTGSYSERGSGASDEEWPMFQAMKDPTMTDDGYYLEEARITGNMAPLALEKSSSPEPAAVTDSKKRKSQVEEIEVDLALPEPPSKKAKRLLKKGKPLPVKPNSDDEAEKDDGLDIPSTKAKDGKDKKSKRSEYGIWIGNLPFTLTRVELFKWLVDSSGGVIQEANITRVNLPKSKLPPPRGVDQTKPQNKGFAYVDFDTEAAAVAAMSLTETQMEGRNVLIKSSTSFEGRPQKEAAEDAAAASQAAGARPGKPEGTRKIYVGNLPFQATEDDIWAHFEKCGVIDWVKVATFEDTGKCKGYGWVKFKEAESAESAVKGFVRIKEEIETEDDFRESKDGEGEEPAEEKKFKTRKWWVNRIRGRDLKIQFAEDDQVRYKKRFGKDKPPRPQQNGEGSAQEKETAKPTVAPKKTTFED</sequence>
<evidence type="ECO:0000256" key="1">
    <source>
        <dbReference type="PROSITE-ProRule" id="PRU00176"/>
    </source>
</evidence>